<dbReference type="InterPro" id="IPR046175">
    <property type="entry name" value="DUF6177"/>
</dbReference>
<evidence type="ECO:0000313" key="3">
    <source>
        <dbReference type="Proteomes" id="UP001499947"/>
    </source>
</evidence>
<name>A0ABN2IJA1_9ACTN</name>
<sequence>MTKDVIALTERMPDVWSIVAGLFAGGPDLDVRSAGEGALIQMCDEAGRPLVSVEAPLLVRTEGEAARLLGAEAEGTGVPVWWTEARAATGVERAELLAASFARRLARLCGGSVWPPDAAADSEEARPGDGAAAVTASADPVAAQPAVDVLTDRTAVVLQDRPVVAMTAWLSDAVRAAAAGDRAVQIVTPATSRLSLPTRLSLTGLPSRWVVRDEEGGGYYDGLSGALLRWHDGEFAPVEAEPERTPVARAFIEGAEATGECQLALSFRSVQPAEERLVLGGALEAAWRAVTGGPPGGWSTAEPVNLPWSREALTALARDRAPESTWVVAVGRADRPAIATLRVERTARGVEEDVTLAFGYGPGETPPLDVLLGLAGTLVTEHRIQSLLVQLRAARRDLSLPARFEPPAVPVGFALGADEAQQVGLTFARRTPLPARPVPLGPATRPGFYYPLGDGSSPSSWGLFEQLMRHLRQPG</sequence>
<feature type="compositionally biased region" description="Low complexity" evidence="1">
    <location>
        <begin position="128"/>
        <end position="137"/>
    </location>
</feature>
<comment type="caution">
    <text evidence="2">The sequence shown here is derived from an EMBL/GenBank/DDBJ whole genome shotgun (WGS) entry which is preliminary data.</text>
</comment>
<keyword evidence="3" id="KW-1185">Reference proteome</keyword>
<dbReference type="Pfam" id="PF19674">
    <property type="entry name" value="DUF6177"/>
    <property type="match status" value="1"/>
</dbReference>
<protein>
    <recommendedName>
        <fullName evidence="4">YcaO domain-containing protein</fullName>
    </recommendedName>
</protein>
<reference evidence="2 3" key="1">
    <citation type="journal article" date="2019" name="Int. J. Syst. Evol. Microbiol.">
        <title>The Global Catalogue of Microorganisms (GCM) 10K type strain sequencing project: providing services to taxonomists for standard genome sequencing and annotation.</title>
        <authorList>
            <consortium name="The Broad Institute Genomics Platform"/>
            <consortium name="The Broad Institute Genome Sequencing Center for Infectious Disease"/>
            <person name="Wu L."/>
            <person name="Ma J."/>
        </authorList>
    </citation>
    <scope>NUCLEOTIDE SEQUENCE [LARGE SCALE GENOMIC DNA]</scope>
    <source>
        <strain evidence="2 3">JCM 13244</strain>
    </source>
</reference>
<evidence type="ECO:0000313" key="2">
    <source>
        <dbReference type="EMBL" id="GAA1706137.1"/>
    </source>
</evidence>
<dbReference type="RefSeq" id="WP_211122976.1">
    <property type="nucleotide sequence ID" value="NZ_BAAALR010000061.1"/>
</dbReference>
<organism evidence="2 3">
    <name type="scientific">Streptomyces yatensis</name>
    <dbReference type="NCBI Taxonomy" id="155177"/>
    <lineage>
        <taxon>Bacteria</taxon>
        <taxon>Bacillati</taxon>
        <taxon>Actinomycetota</taxon>
        <taxon>Actinomycetes</taxon>
        <taxon>Kitasatosporales</taxon>
        <taxon>Streptomycetaceae</taxon>
        <taxon>Streptomyces</taxon>
        <taxon>Streptomyces violaceusniger group</taxon>
    </lineage>
</organism>
<proteinExistence type="predicted"/>
<dbReference type="Proteomes" id="UP001499947">
    <property type="component" value="Unassembled WGS sequence"/>
</dbReference>
<evidence type="ECO:0008006" key="4">
    <source>
        <dbReference type="Google" id="ProtNLM"/>
    </source>
</evidence>
<evidence type="ECO:0000256" key="1">
    <source>
        <dbReference type="SAM" id="MobiDB-lite"/>
    </source>
</evidence>
<dbReference type="EMBL" id="BAAALR010000061">
    <property type="protein sequence ID" value="GAA1706137.1"/>
    <property type="molecule type" value="Genomic_DNA"/>
</dbReference>
<feature type="region of interest" description="Disordered" evidence="1">
    <location>
        <begin position="117"/>
        <end position="137"/>
    </location>
</feature>
<gene>
    <name evidence="2" type="ORF">GCM10009680_53650</name>
</gene>
<accession>A0ABN2IJA1</accession>